<dbReference type="PANTHER" id="PTHR11893">
    <property type="entry name" value="INNEXIN"/>
    <property type="match status" value="1"/>
</dbReference>
<evidence type="ECO:0000256" key="8">
    <source>
        <dbReference type="ARBA" id="ARBA00023303"/>
    </source>
</evidence>
<evidence type="ECO:0000256" key="2">
    <source>
        <dbReference type="ARBA" id="ARBA00022448"/>
    </source>
</evidence>
<accession>A0AAD9KFT2</accession>
<feature type="transmembrane region" description="Helical" evidence="9">
    <location>
        <begin position="100"/>
        <end position="119"/>
    </location>
</feature>
<keyword evidence="2 9" id="KW-0813">Transport</keyword>
<sequence>MDKVLKASRLPKNNREEGFVDRLSSRYTVSLLVIFAVVVSLTSWVRKPIWCWFPKYVTKYQRRYGHSYCWVANTYYLPYNEYVPRIGEDDKRRTIRYYQWIPWILLTQAFFFWLPGLVWRQLSSKAGIDVADVFSSVRLLQNTQQLDRRDVRLKFIGKMLDRFLLARKEYASGCKSYCSGLFSALICQCSGRRFDCYTVAIYMMTKFLYLVNIVGQAYALSALLQIRFWDYGPLYVQYYHGNNTSGTYFRNSPIFPRITMCDITVRYLGNVQRHTVQCVLALNYYLEKMYLFFWLWLIFLLLATGLDIIVWFCRFLIRRDRLNFVRNHLNAGNYLTSDWDRKMTGTFLDEYLRQDGAFLLRMIAHNTNTITTADVVGTLWLTWKERRMKKEAVDEEAPLNYLENDVPPRKEEDDAV</sequence>
<keyword evidence="8 9" id="KW-0407">Ion channel</keyword>
<comment type="subcellular location">
    <subcellularLocation>
        <location evidence="1 9">Cell membrane</location>
        <topology evidence="1 9">Multi-pass membrane protein</topology>
    </subcellularLocation>
</comment>
<dbReference type="AlphaFoldDB" id="A0AAD9KFT2"/>
<protein>
    <recommendedName>
        <fullName evidence="9">Innexin</fullName>
    </recommendedName>
</protein>
<dbReference type="PRINTS" id="PR01262">
    <property type="entry name" value="INNEXIN"/>
</dbReference>
<keyword evidence="6 9" id="KW-0406">Ion transport</keyword>
<dbReference type="EMBL" id="JAODUP010000003">
    <property type="protein sequence ID" value="KAK2170421.1"/>
    <property type="molecule type" value="Genomic_DNA"/>
</dbReference>
<comment type="function">
    <text evidence="9">Structural component of the gap junctions.</text>
</comment>
<evidence type="ECO:0000313" key="11">
    <source>
        <dbReference type="Proteomes" id="UP001208570"/>
    </source>
</evidence>
<evidence type="ECO:0000256" key="7">
    <source>
        <dbReference type="ARBA" id="ARBA00023136"/>
    </source>
</evidence>
<dbReference type="PROSITE" id="PS51013">
    <property type="entry name" value="PANNEXIN"/>
    <property type="match status" value="1"/>
</dbReference>
<keyword evidence="5 9" id="KW-1133">Transmembrane helix</keyword>
<keyword evidence="7 9" id="KW-0472">Membrane</keyword>
<evidence type="ECO:0000256" key="5">
    <source>
        <dbReference type="ARBA" id="ARBA00022989"/>
    </source>
</evidence>
<feature type="transmembrane region" description="Helical" evidence="9">
    <location>
        <begin position="27"/>
        <end position="45"/>
    </location>
</feature>
<proteinExistence type="inferred from homology"/>
<dbReference type="GO" id="GO:0005921">
    <property type="term" value="C:gap junction"/>
    <property type="evidence" value="ECO:0007669"/>
    <property type="project" value="UniProtKB-UniRule"/>
</dbReference>
<dbReference type="GO" id="GO:0005886">
    <property type="term" value="C:plasma membrane"/>
    <property type="evidence" value="ECO:0007669"/>
    <property type="project" value="UniProtKB-SubCell"/>
</dbReference>
<feature type="transmembrane region" description="Helical" evidence="9">
    <location>
        <begin position="207"/>
        <end position="229"/>
    </location>
</feature>
<evidence type="ECO:0000313" key="10">
    <source>
        <dbReference type="EMBL" id="KAK2170421.1"/>
    </source>
</evidence>
<gene>
    <name evidence="9" type="primary">inx</name>
    <name evidence="10" type="ORF">LSH36_3g27030</name>
</gene>
<evidence type="ECO:0000256" key="3">
    <source>
        <dbReference type="ARBA" id="ARBA00022475"/>
    </source>
</evidence>
<evidence type="ECO:0000256" key="6">
    <source>
        <dbReference type="ARBA" id="ARBA00023065"/>
    </source>
</evidence>
<dbReference type="PANTHER" id="PTHR11893:SF36">
    <property type="entry name" value="INNEXIN-5"/>
    <property type="match status" value="1"/>
</dbReference>
<dbReference type="GO" id="GO:0034220">
    <property type="term" value="P:monoatomic ion transmembrane transport"/>
    <property type="evidence" value="ECO:0007669"/>
    <property type="project" value="UniProtKB-KW"/>
</dbReference>
<keyword evidence="4 9" id="KW-0812">Transmembrane</keyword>
<dbReference type="Pfam" id="PF00876">
    <property type="entry name" value="Innexin"/>
    <property type="match status" value="1"/>
</dbReference>
<comment type="caution">
    <text evidence="10">The sequence shown here is derived from an EMBL/GenBank/DDBJ whole genome shotgun (WGS) entry which is preliminary data.</text>
</comment>
<dbReference type="Proteomes" id="UP001208570">
    <property type="component" value="Unassembled WGS sequence"/>
</dbReference>
<feature type="transmembrane region" description="Helical" evidence="9">
    <location>
        <begin position="293"/>
        <end position="317"/>
    </location>
</feature>
<evidence type="ECO:0000256" key="1">
    <source>
        <dbReference type="ARBA" id="ARBA00004651"/>
    </source>
</evidence>
<name>A0AAD9KFT2_9ANNE</name>
<keyword evidence="3" id="KW-1003">Cell membrane</keyword>
<reference evidence="10" key="1">
    <citation type="journal article" date="2023" name="Mol. Biol. Evol.">
        <title>Third-Generation Sequencing Reveals the Adaptive Role of the Epigenome in Three Deep-Sea Polychaetes.</title>
        <authorList>
            <person name="Perez M."/>
            <person name="Aroh O."/>
            <person name="Sun Y."/>
            <person name="Lan Y."/>
            <person name="Juniper S.K."/>
            <person name="Young C.R."/>
            <person name="Angers B."/>
            <person name="Qian P.Y."/>
        </authorList>
    </citation>
    <scope>NUCLEOTIDE SEQUENCE</scope>
    <source>
        <strain evidence="10">P08H-3</strain>
    </source>
</reference>
<evidence type="ECO:0000256" key="4">
    <source>
        <dbReference type="ARBA" id="ARBA00022692"/>
    </source>
</evidence>
<evidence type="ECO:0000256" key="9">
    <source>
        <dbReference type="RuleBase" id="RU010713"/>
    </source>
</evidence>
<comment type="similarity">
    <text evidence="9">Belongs to the pannexin family.</text>
</comment>
<dbReference type="InterPro" id="IPR000990">
    <property type="entry name" value="Innexin"/>
</dbReference>
<organism evidence="10 11">
    <name type="scientific">Paralvinella palmiformis</name>
    <dbReference type="NCBI Taxonomy" id="53620"/>
    <lineage>
        <taxon>Eukaryota</taxon>
        <taxon>Metazoa</taxon>
        <taxon>Spiralia</taxon>
        <taxon>Lophotrochozoa</taxon>
        <taxon>Annelida</taxon>
        <taxon>Polychaeta</taxon>
        <taxon>Sedentaria</taxon>
        <taxon>Canalipalpata</taxon>
        <taxon>Terebellida</taxon>
        <taxon>Terebelliformia</taxon>
        <taxon>Alvinellidae</taxon>
        <taxon>Paralvinella</taxon>
    </lineage>
</organism>
<keyword evidence="11" id="KW-1185">Reference proteome</keyword>